<dbReference type="InterPro" id="IPR036374">
    <property type="entry name" value="OxRdtase_Mopterin-bd_sf"/>
</dbReference>
<dbReference type="Proteomes" id="UP000291831">
    <property type="component" value="Unassembled WGS sequence"/>
</dbReference>
<dbReference type="SUPFAM" id="SSF63446">
    <property type="entry name" value="Type I dockerin domain"/>
    <property type="match status" value="1"/>
</dbReference>
<dbReference type="CDD" id="cd14256">
    <property type="entry name" value="Dockerin_I"/>
    <property type="match status" value="1"/>
</dbReference>
<accession>A0A8B3S0M5</accession>
<gene>
    <name evidence="1" type="ORF">AEth_01267</name>
</gene>
<evidence type="ECO:0000313" key="1">
    <source>
        <dbReference type="EMBL" id="RZB29299.1"/>
    </source>
</evidence>
<evidence type="ECO:0008006" key="3">
    <source>
        <dbReference type="Google" id="ProtNLM"/>
    </source>
</evidence>
<comment type="caution">
    <text evidence="1">The sequence shown here is derived from an EMBL/GenBank/DDBJ whole genome shotgun (WGS) entry which is preliminary data.</text>
</comment>
<name>A0A8B3S0M5_9EURY</name>
<dbReference type="InterPro" id="IPR036439">
    <property type="entry name" value="Dockerin_dom_sf"/>
</dbReference>
<organism evidence="1 2">
    <name type="scientific">Candidatus Argoarchaeum ethanivorans</name>
    <dbReference type="NCBI Taxonomy" id="2608793"/>
    <lineage>
        <taxon>Archaea</taxon>
        <taxon>Methanobacteriati</taxon>
        <taxon>Methanobacteriota</taxon>
        <taxon>Stenosarchaea group</taxon>
        <taxon>Methanomicrobia</taxon>
        <taxon>Methanosarcinales</taxon>
        <taxon>Methanosarcinales incertae sedis</taxon>
        <taxon>GOM Arc I cluster</taxon>
        <taxon>Candidatus Argoarchaeum</taxon>
    </lineage>
</organism>
<dbReference type="GO" id="GO:0000272">
    <property type="term" value="P:polysaccharide catabolic process"/>
    <property type="evidence" value="ECO:0007669"/>
    <property type="project" value="InterPro"/>
</dbReference>
<sequence length="1334" mass="145517">MGRDTGKGVILAMLLCIVILSSAVPVIAATTEVNITKYASDDTTILNKTTVTYQWMEANLAVQGDGFVNYSNQGPVFEGDKWDTTETVNLKDKGYVKGTDVKDLCELVGGMSAGDEVKIIASDGFSKCFGYENVYSPQQRQGPMVLCWYRDGAHVPDYSDGIQLVFFANDTVFGNWDMHECMAPEYWYNYSGVYPSTNGLSVRDVSNVAIYSAIEAVFSDAVTLTEGNFTLTAYDSVVDYEVKQLTPLGALDAAATASGFDYNVTDKKFADKGILMLDDIGEYRYNNVNDTVKWAWSCSVNGNVLDDWSYPDTEGLNVYELQDNDVVYYFYGNVKLPDYGAEDAIAVVNITANAGTGIDVIFDGAVVLEEGNFMWYDTDGNPHEVANFTPHGALEVAANDGAFGYNGSWTGSKNTALIDWIEEYEYNNSVTPKLTWNYLLNGVYQNYYSDTTGVSNNPITNGDYIEFYYGTDQETTENATAVARITVNPTIGWNLGLVGAINEMMNKTAFEDGIACHNASYTDAENRTWEGIPLWYLVGRVDDEIQHGASAFNDTLAAGGYSVKVIAGDGWSTSLDIADIARNDGYIVANKLNGSALPENTTSGKPCWPLHLKGTNVTGGQQVGNIVEIQLVGLPKPPEGWTLKLLGDIGDIITQAEFEDAVSCYHNVTYTDGSDTWGGIPLWCLCSAVDNLEASSHWTFNDSLAATNYTVKVIAADGYNRSFNSSEIARNNGYIVANSLNGEPLDYLYPLKLVGSAVTSGKDKVGNISEINLVELITPPPDSGSYNLNLSGKIIDVLSQAEYEAASKLSCHGVNWTDPDTGDVWEGVPLWFFCGWVDDRISHGPDGFDDNQATAGYKIIVKAGDGYSKEFASADVARSGGYIVADTLNGTPLSKDGSSPPWPLRLVGSEVSGGSRVGNIAEIELTEFGALTEVPSVHIIKYDTDGITILNETNVTYVWMEANLQVIGDGTMAYRFEACDFTEGNHWDQDETYPGGFKVDRVVKGTSVKDLCELVGGMIEGTEIKLVASDGYETKLGYENIYTNELSSEQQERQGEAFLAWWANDQGYVPGYSNGMRLFFTANASDHIFGNWDMHECMDEDYWHYYWNEGIQYPSCGGLSAKYVNTIKIYNGTEADWTLTLDGAIKDTISKSYFENALTCTMGGHAAEYTDSEGRTWEGLPLWLLCGWVDDENSHSEGAYNDTLAAAGYNITIIASDGHSVTLNSTIITRNDNIILANKLKGTVLPEKYFPLRLTGSALEKSEMVRNVVKIRIPELMLRGDANHDGALSTVDSALALQMAVGGIETDLVADMSGDGRVTSVDALMILQATQDSG</sequence>
<protein>
    <recommendedName>
        <fullName evidence="3">Dockerin domain-containing protein</fullName>
    </recommendedName>
</protein>
<proteinExistence type="predicted"/>
<dbReference type="SUPFAM" id="SSF56524">
    <property type="entry name" value="Oxidoreductase molybdopterin-binding domain"/>
    <property type="match status" value="4"/>
</dbReference>
<dbReference type="Gene3D" id="1.10.1330.10">
    <property type="entry name" value="Dockerin domain"/>
    <property type="match status" value="1"/>
</dbReference>
<dbReference type="EMBL" id="RPGO01000029">
    <property type="protein sequence ID" value="RZB29299.1"/>
    <property type="molecule type" value="Genomic_DNA"/>
</dbReference>
<reference evidence="2" key="1">
    <citation type="submission" date="2019-01" db="EMBL/GenBank/DDBJ databases">
        <title>Anaerobic oxidation of ethane by archaea from a marine hydrocarbon seep.</title>
        <authorList>
            <person name="Musat F."/>
        </authorList>
    </citation>
    <scope>NUCLEOTIDE SEQUENCE [LARGE SCALE GENOMIC DNA]</scope>
</reference>
<evidence type="ECO:0000313" key="2">
    <source>
        <dbReference type="Proteomes" id="UP000291831"/>
    </source>
</evidence>